<reference evidence="3" key="1">
    <citation type="submission" date="2024-07" db="EMBL/GenBank/DDBJ databases">
        <authorList>
            <person name="Yu S.T."/>
        </authorList>
    </citation>
    <scope>NUCLEOTIDE SEQUENCE</scope>
    <source>
        <strain evidence="3">R08</strain>
    </source>
</reference>
<dbReference type="AlphaFoldDB" id="A0AB39M2S3"/>
<keyword evidence="1" id="KW-0175">Coiled coil</keyword>
<protein>
    <recommendedName>
        <fullName evidence="4">Scaffolding protein</fullName>
    </recommendedName>
</protein>
<name>A0AB39M2S3_9ACTN</name>
<gene>
    <name evidence="3" type="ORF">AB5J58_03845</name>
</gene>
<sequence>MTLPEQTPVENKPGEQTGETPPGQRPDDQVTDPEAGAGGSSGAPEDELPDWARKELAKVRGEAAGYRTRLRDAETRLDGAKSAEEFEAALTEVKQQNAELERSLVVASVARRFDLPEELAGRLRGTTPEELEADAKSLQSLLAPKAPSALGGGLDPSEGDDDGEMDPRKLARRTRRF</sequence>
<dbReference type="EMBL" id="CP163431">
    <property type="protein sequence ID" value="XDP99366.1"/>
    <property type="molecule type" value="Genomic_DNA"/>
</dbReference>
<evidence type="ECO:0008006" key="4">
    <source>
        <dbReference type="Google" id="ProtNLM"/>
    </source>
</evidence>
<feature type="region of interest" description="Disordered" evidence="2">
    <location>
        <begin position="142"/>
        <end position="177"/>
    </location>
</feature>
<feature type="region of interest" description="Disordered" evidence="2">
    <location>
        <begin position="1"/>
        <end position="53"/>
    </location>
</feature>
<evidence type="ECO:0000256" key="2">
    <source>
        <dbReference type="SAM" id="MobiDB-lite"/>
    </source>
</evidence>
<evidence type="ECO:0000256" key="1">
    <source>
        <dbReference type="SAM" id="Coils"/>
    </source>
</evidence>
<evidence type="ECO:0000313" key="3">
    <source>
        <dbReference type="EMBL" id="XDP99366.1"/>
    </source>
</evidence>
<feature type="coiled-coil region" evidence="1">
    <location>
        <begin position="56"/>
        <end position="103"/>
    </location>
</feature>
<accession>A0AB39M2S3</accession>
<organism evidence="3">
    <name type="scientific">Streptomyces sp. R08</name>
    <dbReference type="NCBI Taxonomy" id="3238624"/>
    <lineage>
        <taxon>Bacteria</taxon>
        <taxon>Bacillati</taxon>
        <taxon>Actinomycetota</taxon>
        <taxon>Actinomycetes</taxon>
        <taxon>Kitasatosporales</taxon>
        <taxon>Streptomycetaceae</taxon>
        <taxon>Streptomyces</taxon>
    </lineage>
</organism>
<dbReference type="RefSeq" id="WP_369186489.1">
    <property type="nucleotide sequence ID" value="NZ_CP163431.1"/>
</dbReference>
<proteinExistence type="predicted"/>